<evidence type="ECO:0000256" key="1">
    <source>
        <dbReference type="SAM" id="MobiDB-lite"/>
    </source>
</evidence>
<feature type="compositionally biased region" description="Acidic residues" evidence="1">
    <location>
        <begin position="194"/>
        <end position="215"/>
    </location>
</feature>
<name>A0A8S5MVC8_9CAUD</name>
<organism evidence="2">
    <name type="scientific">Siphoviridae sp. ctoSr5</name>
    <dbReference type="NCBI Taxonomy" id="2826460"/>
    <lineage>
        <taxon>Viruses</taxon>
        <taxon>Duplodnaviria</taxon>
        <taxon>Heunggongvirae</taxon>
        <taxon>Uroviricota</taxon>
        <taxon>Caudoviricetes</taxon>
    </lineage>
</organism>
<reference evidence="2" key="1">
    <citation type="journal article" date="2021" name="Proc. Natl. Acad. Sci. U.S.A.">
        <title>A Catalog of Tens of Thousands of Viruses from Human Metagenomes Reveals Hidden Associations with Chronic Diseases.</title>
        <authorList>
            <person name="Tisza M.J."/>
            <person name="Buck C.B."/>
        </authorList>
    </citation>
    <scope>NUCLEOTIDE SEQUENCE</scope>
    <source>
        <strain evidence="2">CtoSr5</strain>
    </source>
</reference>
<protein>
    <submittedName>
        <fullName evidence="2">Terminase small subunit</fullName>
    </submittedName>
</protein>
<sequence>MAKLRNARMEKFCQFMAREGCDPSEACFKAGYGVDAHPRCDSYHAMQGSRLMCRKDVVFRIQEIRDGVCIEEKDKRETMIERLYKIINYNPAKYMQVYQTCLENGRTVQDTIIKKDFTDFTKWDEDDLSMIDHFDSRTGNPVFMDKKWAFEKLLKILQLDGSDKGVDIQDILSLFTSAGLRLGKPEDVQAMLQESDESTDEDDDFDDLDDFGDDE</sequence>
<dbReference type="EMBL" id="BK014993">
    <property type="protein sequence ID" value="DAD86047.1"/>
    <property type="molecule type" value="Genomic_DNA"/>
</dbReference>
<evidence type="ECO:0000313" key="2">
    <source>
        <dbReference type="EMBL" id="DAD86047.1"/>
    </source>
</evidence>
<proteinExistence type="predicted"/>
<feature type="region of interest" description="Disordered" evidence="1">
    <location>
        <begin position="188"/>
        <end position="215"/>
    </location>
</feature>
<accession>A0A8S5MVC8</accession>